<dbReference type="InterPro" id="IPR008979">
    <property type="entry name" value="Galactose-bd-like_sf"/>
</dbReference>
<comment type="similarity">
    <text evidence="1">Belongs to the AB hydrolase superfamily.</text>
</comment>
<dbReference type="RefSeq" id="WP_360029193.1">
    <property type="nucleotide sequence ID" value="NZ_JBEXZR010000029.1"/>
</dbReference>
<keyword evidence="2 4" id="KW-0378">Hydrolase</keyword>
<dbReference type="Pfam" id="PF08530">
    <property type="entry name" value="PepX_C"/>
    <property type="match status" value="1"/>
</dbReference>
<dbReference type="EMBL" id="JBEXZR010000029">
    <property type="protein sequence ID" value="MEU0710850.1"/>
    <property type="molecule type" value="Genomic_DNA"/>
</dbReference>
<dbReference type="SUPFAM" id="SSF53474">
    <property type="entry name" value="alpha/beta-Hydrolases"/>
    <property type="match status" value="1"/>
</dbReference>
<evidence type="ECO:0000313" key="5">
    <source>
        <dbReference type="Proteomes" id="UP001550378"/>
    </source>
</evidence>
<evidence type="ECO:0000259" key="3">
    <source>
        <dbReference type="SMART" id="SM00939"/>
    </source>
</evidence>
<dbReference type="Gene3D" id="2.60.120.260">
    <property type="entry name" value="Galactose-binding domain-like"/>
    <property type="match status" value="1"/>
</dbReference>
<keyword evidence="5" id="KW-1185">Reference proteome</keyword>
<dbReference type="GO" id="GO:0016787">
    <property type="term" value="F:hydrolase activity"/>
    <property type="evidence" value="ECO:0007669"/>
    <property type="project" value="UniProtKB-KW"/>
</dbReference>
<dbReference type="InterPro" id="IPR050261">
    <property type="entry name" value="FrsA_esterase"/>
</dbReference>
<gene>
    <name evidence="4" type="ORF">ABZ508_26145</name>
</gene>
<evidence type="ECO:0000256" key="2">
    <source>
        <dbReference type="ARBA" id="ARBA00022801"/>
    </source>
</evidence>
<evidence type="ECO:0000313" key="4">
    <source>
        <dbReference type="EMBL" id="MEU0710850.1"/>
    </source>
</evidence>
<dbReference type="SUPFAM" id="SSF49785">
    <property type="entry name" value="Galactose-binding domain-like"/>
    <property type="match status" value="1"/>
</dbReference>
<dbReference type="PANTHER" id="PTHR22946:SF9">
    <property type="entry name" value="POLYKETIDE TRANSFERASE AF380"/>
    <property type="match status" value="1"/>
</dbReference>
<dbReference type="Proteomes" id="UP001550378">
    <property type="component" value="Unassembled WGS sequence"/>
</dbReference>
<dbReference type="SMART" id="SM00939">
    <property type="entry name" value="PepX_C"/>
    <property type="match status" value="1"/>
</dbReference>
<sequence length="499" mass="52623">MSGDRQEGPAAPSVVRRDVRITAADGVVLAAEVHRPEHPGRRPLLVVPGAWISLPTHEVASARRLRALAASGYVVVAYDPRGFRRSGGSVDMAGPEDVGDVSRVIDWAVAHAGADPSRIGLLAESYGAAVSLNAAAFDPRVKAVAALSGWTDLVGSQWRNGARPSTVGLFQELVGRLNGRFDERLSAAFADLRRGGTGSHAWARQRSARTHVARLNRHAPAVLLGNEWDDPLVPAGQTGEFLDLLQGPKQLHMRPGGHGDSVNPTLGPLAGASLWDEAVAWVDRYVADTAEGPAGPAVVLRSRTSGALEHHPSWAALRHADRQVPLTPLRRADDAHLVAGIPSAAESGPFPASGALDALGGHQPALLPLLVPPAAAVWAGAPLRAPHALRGAARVTGRLTADATSGTLIAHLYDVDAVGRARLLTHAPYSFRDRPAHRPLDFRIPLPATAWDLPAGHRLAVVLDTVDHRYASDSPLGALLTVHTGATRLTAPLTPLPRH</sequence>
<comment type="caution">
    <text evidence="4">The sequence shown here is derived from an EMBL/GenBank/DDBJ whole genome shotgun (WGS) entry which is preliminary data.</text>
</comment>
<name>A0ABV2WBV9_9ACTN</name>
<dbReference type="Pfam" id="PF02129">
    <property type="entry name" value="Peptidase_S15"/>
    <property type="match status" value="1"/>
</dbReference>
<organism evidence="4 5">
    <name type="scientific">Streptomyces lavendulocolor</name>
    <dbReference type="NCBI Taxonomy" id="67316"/>
    <lineage>
        <taxon>Bacteria</taxon>
        <taxon>Bacillati</taxon>
        <taxon>Actinomycetota</taxon>
        <taxon>Actinomycetes</taxon>
        <taxon>Kitasatosporales</taxon>
        <taxon>Streptomycetaceae</taxon>
        <taxon>Streptomyces</taxon>
    </lineage>
</organism>
<dbReference type="PANTHER" id="PTHR22946">
    <property type="entry name" value="DIENELACTONE HYDROLASE DOMAIN-CONTAINING PROTEIN-RELATED"/>
    <property type="match status" value="1"/>
</dbReference>
<dbReference type="InterPro" id="IPR029058">
    <property type="entry name" value="AB_hydrolase_fold"/>
</dbReference>
<proteinExistence type="inferred from homology"/>
<feature type="domain" description="Xaa-Pro dipeptidyl-peptidase C-terminal" evidence="3">
    <location>
        <begin position="279"/>
        <end position="493"/>
    </location>
</feature>
<reference evidence="4 5" key="1">
    <citation type="submission" date="2024-06" db="EMBL/GenBank/DDBJ databases">
        <title>The Natural Products Discovery Center: Release of the First 8490 Sequenced Strains for Exploring Actinobacteria Biosynthetic Diversity.</title>
        <authorList>
            <person name="Kalkreuter E."/>
            <person name="Kautsar S.A."/>
            <person name="Yang D."/>
            <person name="Bader C.D."/>
            <person name="Teijaro C.N."/>
            <person name="Fluegel L."/>
            <person name="Davis C.M."/>
            <person name="Simpson J.R."/>
            <person name="Lauterbach L."/>
            <person name="Steele A.D."/>
            <person name="Gui C."/>
            <person name="Meng S."/>
            <person name="Li G."/>
            <person name="Viehrig K."/>
            <person name="Ye F."/>
            <person name="Su P."/>
            <person name="Kiefer A.F."/>
            <person name="Nichols A."/>
            <person name="Cepeda A.J."/>
            <person name="Yan W."/>
            <person name="Fan B."/>
            <person name="Jiang Y."/>
            <person name="Adhikari A."/>
            <person name="Zheng C.-J."/>
            <person name="Schuster L."/>
            <person name="Cowan T.M."/>
            <person name="Smanski M.J."/>
            <person name="Chevrette M.G."/>
            <person name="De Carvalho L.P.S."/>
            <person name="Shen B."/>
        </authorList>
    </citation>
    <scope>NUCLEOTIDE SEQUENCE [LARGE SCALE GENOMIC DNA]</scope>
    <source>
        <strain evidence="4 5">NPDC006337</strain>
    </source>
</reference>
<accession>A0ABV2WBV9</accession>
<dbReference type="InterPro" id="IPR000383">
    <property type="entry name" value="Xaa-Pro-like_dom"/>
</dbReference>
<dbReference type="Gene3D" id="3.40.50.1820">
    <property type="entry name" value="alpha/beta hydrolase"/>
    <property type="match status" value="1"/>
</dbReference>
<evidence type="ECO:0000256" key="1">
    <source>
        <dbReference type="ARBA" id="ARBA00008645"/>
    </source>
</evidence>
<protein>
    <submittedName>
        <fullName evidence="4">Alpha/beta fold hydrolase</fullName>
    </submittedName>
</protein>
<dbReference type="InterPro" id="IPR013736">
    <property type="entry name" value="Xaa-Pro_dipept_C"/>
</dbReference>